<dbReference type="EMBL" id="BDJK01000055">
    <property type="protein sequence ID" value="GAV23774.1"/>
    <property type="molecule type" value="Genomic_DNA"/>
</dbReference>
<comment type="caution">
    <text evidence="4">The sequence shown here is derived from an EMBL/GenBank/DDBJ whole genome shotgun (WGS) entry which is preliminary data.</text>
</comment>
<dbReference type="CDD" id="cd00254">
    <property type="entry name" value="LT-like"/>
    <property type="match status" value="1"/>
</dbReference>
<dbReference type="STRING" id="870242.cpu_22840"/>
<keyword evidence="2" id="KW-0812">Transmembrane</keyword>
<dbReference type="GO" id="GO:0000270">
    <property type="term" value="P:peptidoglycan metabolic process"/>
    <property type="evidence" value="ECO:0007669"/>
    <property type="project" value="InterPro"/>
</dbReference>
<dbReference type="PANTHER" id="PTHR37423">
    <property type="entry name" value="SOLUBLE LYTIC MUREIN TRANSGLYCOSYLASE-RELATED"/>
    <property type="match status" value="1"/>
</dbReference>
<keyword evidence="2" id="KW-0472">Membrane</keyword>
<dbReference type="PROSITE" id="PS00922">
    <property type="entry name" value="TRANSGLYCOSYLASE"/>
    <property type="match status" value="1"/>
</dbReference>
<dbReference type="Proteomes" id="UP000187485">
    <property type="component" value="Unassembled WGS sequence"/>
</dbReference>
<dbReference type="GO" id="GO:0016020">
    <property type="term" value="C:membrane"/>
    <property type="evidence" value="ECO:0007669"/>
    <property type="project" value="InterPro"/>
</dbReference>
<accession>A0A1L8CY30</accession>
<feature type="domain" description="Transglycosylase SLT" evidence="3">
    <location>
        <begin position="175"/>
        <end position="270"/>
    </location>
</feature>
<dbReference type="GO" id="GO:0008933">
    <property type="term" value="F:peptidoglycan lytic transglycosylase activity"/>
    <property type="evidence" value="ECO:0007669"/>
    <property type="project" value="InterPro"/>
</dbReference>
<evidence type="ECO:0000313" key="5">
    <source>
        <dbReference type="Proteomes" id="UP000187485"/>
    </source>
</evidence>
<keyword evidence="2" id="KW-1133">Transmembrane helix</keyword>
<dbReference type="InterPro" id="IPR023346">
    <property type="entry name" value="Lysozyme-like_dom_sf"/>
</dbReference>
<dbReference type="Pfam" id="PF01464">
    <property type="entry name" value="SLT"/>
    <property type="match status" value="1"/>
</dbReference>
<gene>
    <name evidence="4" type="ORF">cpu_22840</name>
</gene>
<organism evidence="4 5">
    <name type="scientific">Carboxydothermus pertinax</name>
    <dbReference type="NCBI Taxonomy" id="870242"/>
    <lineage>
        <taxon>Bacteria</taxon>
        <taxon>Bacillati</taxon>
        <taxon>Bacillota</taxon>
        <taxon>Clostridia</taxon>
        <taxon>Thermoanaerobacterales</taxon>
        <taxon>Thermoanaerobacteraceae</taxon>
        <taxon>Carboxydothermus</taxon>
    </lineage>
</organism>
<evidence type="ECO:0000256" key="2">
    <source>
        <dbReference type="SAM" id="Phobius"/>
    </source>
</evidence>
<name>A0A1L8CY30_9THEO</name>
<reference evidence="5" key="1">
    <citation type="submission" date="2016-12" db="EMBL/GenBank/DDBJ databases">
        <title>Draft Genome Sequences od Carboxydothermus pertinax and islandicus, Hydrogenogenic Carboxydotrophic Bacteria.</title>
        <authorList>
            <person name="Fukuyama Y."/>
            <person name="Ohmae K."/>
            <person name="Yoneda Y."/>
            <person name="Yoshida T."/>
            <person name="Sako Y."/>
        </authorList>
    </citation>
    <scope>NUCLEOTIDE SEQUENCE [LARGE SCALE GENOMIC DNA]</scope>
    <source>
        <strain evidence="5">Ug1</strain>
    </source>
</reference>
<evidence type="ECO:0000256" key="1">
    <source>
        <dbReference type="ARBA" id="ARBA00007734"/>
    </source>
</evidence>
<evidence type="ECO:0000313" key="4">
    <source>
        <dbReference type="EMBL" id="GAV23774.1"/>
    </source>
</evidence>
<dbReference type="InterPro" id="IPR000189">
    <property type="entry name" value="Transglyc_AS"/>
</dbReference>
<dbReference type="AlphaFoldDB" id="A0A1L8CY30"/>
<protein>
    <recommendedName>
        <fullName evidence="3">Transglycosylase SLT domain-containing protein</fullName>
    </recommendedName>
</protein>
<comment type="similarity">
    <text evidence="1">Belongs to the transglycosylase Slt family.</text>
</comment>
<keyword evidence="5" id="KW-1185">Reference proteome</keyword>
<dbReference type="PANTHER" id="PTHR37423:SF2">
    <property type="entry name" value="MEMBRANE-BOUND LYTIC MUREIN TRANSGLYCOSYLASE C"/>
    <property type="match status" value="1"/>
</dbReference>
<evidence type="ECO:0000259" key="3">
    <source>
        <dbReference type="Pfam" id="PF01464"/>
    </source>
</evidence>
<dbReference type="SUPFAM" id="SSF53955">
    <property type="entry name" value="Lysozyme-like"/>
    <property type="match status" value="1"/>
</dbReference>
<feature type="transmembrane region" description="Helical" evidence="2">
    <location>
        <begin position="23"/>
        <end position="44"/>
    </location>
</feature>
<sequence length="313" mass="35494">MKPLMNFHIRQQAITIGQNISNLFLRLILISGVILLFIIIYLYLIPTNLEVALISKVTSYNPPYSVTLKEFKLDRKATFSFKKEKYYEFKEGLKDTIAFIGHELRNFKVKEKDKKDMNISAGYIIKSNIRNSLVAFADFLTIRIYTTSDQQKVAIGPKNFIQFLDQKHKVLRWSQYIFKAAELYNLDPALIAAVIEQESGGNPNAISPAGAIGLMQLMPSTARGLGVNPYDPEQNIIGGAKYLAIQYKRFGDLQLALAAYNAGPGNVYNNNYLYISETQNYLRNVPRLMEKYRGIFAQAKVLAKEKKGDHSAD</sequence>
<proteinExistence type="inferred from homology"/>
<dbReference type="InterPro" id="IPR008258">
    <property type="entry name" value="Transglycosylase_SLT_dom_1"/>
</dbReference>
<dbReference type="Gene3D" id="1.10.530.10">
    <property type="match status" value="1"/>
</dbReference>